<keyword evidence="12" id="KW-0675">Receptor</keyword>
<dbReference type="NCBIfam" id="TIGR04056">
    <property type="entry name" value="OMP_RagA_SusC"/>
    <property type="match status" value="1"/>
</dbReference>
<reference evidence="12 13" key="1">
    <citation type="journal article" date="2012" name="J. Bacteriol.">
        <title>Genome Sequence of Fibrella aestuarina BUZ 2T, a Filamentous Marine Bacterium.</title>
        <authorList>
            <person name="Filippini M."/>
            <person name="Qi W."/>
            <person name="Blom J."/>
            <person name="Goesmann A."/>
            <person name="Smits T.H."/>
            <person name="Bagheri H.C."/>
        </authorList>
    </citation>
    <scope>NUCLEOTIDE SEQUENCE [LARGE SCALE GENOMIC DNA]</scope>
    <source>
        <strain evidence="13">BUZ 2T</strain>
    </source>
</reference>
<evidence type="ECO:0000256" key="2">
    <source>
        <dbReference type="ARBA" id="ARBA00022448"/>
    </source>
</evidence>
<dbReference type="InterPro" id="IPR023997">
    <property type="entry name" value="TonB-dep_OMP_SusC/RagA_CS"/>
</dbReference>
<dbReference type="Pfam" id="PF13715">
    <property type="entry name" value="CarbopepD_reg_2"/>
    <property type="match status" value="1"/>
</dbReference>
<gene>
    <name evidence="12" type="ORF">FAES_5059</name>
</gene>
<evidence type="ECO:0000256" key="4">
    <source>
        <dbReference type="ARBA" id="ARBA00022692"/>
    </source>
</evidence>
<evidence type="ECO:0000259" key="11">
    <source>
        <dbReference type="Pfam" id="PF07715"/>
    </source>
</evidence>
<dbReference type="HOGENOM" id="CLU_004317_2_1_10"/>
<dbReference type="Gene3D" id="2.60.40.1120">
    <property type="entry name" value="Carboxypeptidase-like, regulatory domain"/>
    <property type="match status" value="1"/>
</dbReference>
<keyword evidence="4 8" id="KW-0812">Transmembrane</keyword>
<dbReference type="EMBL" id="HE796683">
    <property type="protein sequence ID" value="CCH03058.1"/>
    <property type="molecule type" value="Genomic_DNA"/>
</dbReference>
<dbReference type="SUPFAM" id="SSF49464">
    <property type="entry name" value="Carboxypeptidase regulatory domain-like"/>
    <property type="match status" value="1"/>
</dbReference>
<dbReference type="PROSITE" id="PS52016">
    <property type="entry name" value="TONB_DEPENDENT_REC_3"/>
    <property type="match status" value="1"/>
</dbReference>
<evidence type="ECO:0000256" key="6">
    <source>
        <dbReference type="ARBA" id="ARBA00023136"/>
    </source>
</evidence>
<dbReference type="InterPro" id="IPR023996">
    <property type="entry name" value="TonB-dep_OMP_SusC/RagA"/>
</dbReference>
<organism evidence="12 13">
    <name type="scientific">Fibrella aestuarina BUZ 2</name>
    <dbReference type="NCBI Taxonomy" id="1166018"/>
    <lineage>
        <taxon>Bacteria</taxon>
        <taxon>Pseudomonadati</taxon>
        <taxon>Bacteroidota</taxon>
        <taxon>Cytophagia</taxon>
        <taxon>Cytophagales</taxon>
        <taxon>Spirosomataceae</taxon>
        <taxon>Fibrella</taxon>
    </lineage>
</organism>
<dbReference type="RefSeq" id="WP_015334157.1">
    <property type="nucleotide sequence ID" value="NC_020054.1"/>
</dbReference>
<evidence type="ECO:0000256" key="5">
    <source>
        <dbReference type="ARBA" id="ARBA00023077"/>
    </source>
</evidence>
<comment type="similarity">
    <text evidence="8 9">Belongs to the TonB-dependent receptor family.</text>
</comment>
<protein>
    <submittedName>
        <fullName evidence="12">TonB-dependent receptor plug</fullName>
    </submittedName>
</protein>
<feature type="domain" description="TonB-dependent receptor-like beta-barrel" evidence="10">
    <location>
        <begin position="412"/>
        <end position="817"/>
    </location>
</feature>
<dbReference type="KEGG" id="fae:FAES_5059"/>
<dbReference type="InterPro" id="IPR037066">
    <property type="entry name" value="Plug_dom_sf"/>
</dbReference>
<feature type="domain" description="TonB-dependent receptor plug" evidence="11">
    <location>
        <begin position="119"/>
        <end position="253"/>
    </location>
</feature>
<evidence type="ECO:0000256" key="8">
    <source>
        <dbReference type="PROSITE-ProRule" id="PRU01360"/>
    </source>
</evidence>
<comment type="subcellular location">
    <subcellularLocation>
        <location evidence="1 8">Cell outer membrane</location>
        <topology evidence="1 8">Multi-pass membrane protein</topology>
    </subcellularLocation>
</comment>
<evidence type="ECO:0000256" key="3">
    <source>
        <dbReference type="ARBA" id="ARBA00022452"/>
    </source>
</evidence>
<dbReference type="InterPro" id="IPR012910">
    <property type="entry name" value="Plug_dom"/>
</dbReference>
<evidence type="ECO:0000259" key="10">
    <source>
        <dbReference type="Pfam" id="PF00593"/>
    </source>
</evidence>
<evidence type="ECO:0000313" key="13">
    <source>
        <dbReference type="Proteomes" id="UP000011058"/>
    </source>
</evidence>
<evidence type="ECO:0000256" key="1">
    <source>
        <dbReference type="ARBA" id="ARBA00004571"/>
    </source>
</evidence>
<dbReference type="SUPFAM" id="SSF56935">
    <property type="entry name" value="Porins"/>
    <property type="match status" value="1"/>
</dbReference>
<keyword evidence="2 8" id="KW-0813">Transport</keyword>
<keyword evidence="13" id="KW-1185">Reference proteome</keyword>
<dbReference type="Pfam" id="PF00593">
    <property type="entry name" value="TonB_dep_Rec_b-barrel"/>
    <property type="match status" value="1"/>
</dbReference>
<dbReference type="InterPro" id="IPR036942">
    <property type="entry name" value="Beta-barrel_TonB_sf"/>
</dbReference>
<proteinExistence type="inferred from homology"/>
<keyword evidence="6 8" id="KW-0472">Membrane</keyword>
<dbReference type="OrthoDB" id="9768177at2"/>
<dbReference type="GO" id="GO:0009279">
    <property type="term" value="C:cell outer membrane"/>
    <property type="evidence" value="ECO:0007669"/>
    <property type="project" value="UniProtKB-SubCell"/>
</dbReference>
<keyword evidence="5 9" id="KW-0798">TonB box</keyword>
<dbReference type="InterPro" id="IPR000531">
    <property type="entry name" value="Beta-barrel_TonB"/>
</dbReference>
<name>I0KG05_9BACT</name>
<evidence type="ECO:0000313" key="12">
    <source>
        <dbReference type="EMBL" id="CCH03058.1"/>
    </source>
</evidence>
<keyword evidence="3 8" id="KW-1134">Transmembrane beta strand</keyword>
<dbReference type="InterPro" id="IPR039426">
    <property type="entry name" value="TonB-dep_rcpt-like"/>
</dbReference>
<evidence type="ECO:0000256" key="7">
    <source>
        <dbReference type="ARBA" id="ARBA00023237"/>
    </source>
</evidence>
<dbReference type="Pfam" id="PF07715">
    <property type="entry name" value="Plug"/>
    <property type="match status" value="1"/>
</dbReference>
<dbReference type="InterPro" id="IPR008969">
    <property type="entry name" value="CarboxyPept-like_regulatory"/>
</dbReference>
<dbReference type="PATRIC" id="fig|1166018.3.peg.2035"/>
<dbReference type="Gene3D" id="2.170.130.10">
    <property type="entry name" value="TonB-dependent receptor, plug domain"/>
    <property type="match status" value="1"/>
</dbReference>
<dbReference type="STRING" id="1166018.FAES_5059"/>
<dbReference type="Gene3D" id="2.40.170.20">
    <property type="entry name" value="TonB-dependent receptor, beta-barrel domain"/>
    <property type="match status" value="1"/>
</dbReference>
<evidence type="ECO:0000256" key="9">
    <source>
        <dbReference type="RuleBase" id="RU003357"/>
    </source>
</evidence>
<dbReference type="Proteomes" id="UP000011058">
    <property type="component" value="Chromosome"/>
</dbReference>
<dbReference type="eggNOG" id="COG4771">
    <property type="taxonomic scope" value="Bacteria"/>
</dbReference>
<keyword evidence="7 8" id="KW-0998">Cell outer membrane</keyword>
<sequence>MEQSLRRFLLLVVVFGLSLGMAIAQNREIRGKITSAEDNSPVPGASVVVLGTSRGTTADADGNFRIQANAGQTLRISFIGNKSRDVVVGTTDVINVSLAPEAGNLNEVVVTALGIKREKRQLGYATAEVKGDELAASQRDNYINALQGRVAGLQVATSSGMPGSSSTVLIRGVNSISGNNQPLYVIDGMPISNNTAASNSFVASKNSATSFENRTVDFSNRAQDINPNDIESITVLKGPEAAALYGVDAANGAIIITTKKGRAGQGRISYSSTFTWQQPGPLPQVQRVYGQGNNGLSQNSSFAAFGPRYTEADTLYNNSEGFLRTGLGQRHNLAFDGGTDRYTYRFSAGYLSSQGVIPTTNLKRLNLTLGGTAKITDKLSLESTIQYINTDNVKVSKGANSFLLGLLSWPANDDIREYIDPTTGLRKRVTTANTEVENPYFDVNKNLLRDRINRAITNVGLNYTFTDWLTFTGRVGLDVYSGNYLIKYHPQSNRAGGVIAGSLDQATDNGRVFTGQYFLTAKKQFGKVSTSLRVGQAIYDNESNTLATRGEKFLNPEFTSINNTDPLTQKSLSTLAQRRLIGAFADATIGYDDYLFLTVTGRNDWSSTFPAANRSFFYPSASLSFVFTDVLPDGGFRKALSSGKFRVSLAQVGKEAPAYSTNQAYESQTTTGGGFSYGFTAPNPFLRPEKVNSFETGFALQFFNGRLGLDAAYYRTTSRDQIIRDLRISYGTGFVLKTINGGSLFNEGVELSLTAEPIRQPNFSWFSTLNFTKTNSRLQTLPNDLTEFYNSDTWVAYNIRNGARPGGPLTTLTGNSYLRNDRGDILINPATGLPITETVWRVVGDRNPHFTMGFLNTFRYKNLSLNLLLDIRKGGDVFNGTEDYLYRNGLSTKTLDRETPRVIQGVLKDGLENTANPTPNNIQVIPYYSNGFYGSANTTTATLADETFIERNVNWLRVKEVTLRYALPPTVLANSRVFKSVSVFATGTDLLLLTNYTGGDPGVNASNSVTGGSGGYGIDYGNIPLPRAYNVGISVGF</sequence>
<dbReference type="AlphaFoldDB" id="I0KG05"/>
<dbReference type="NCBIfam" id="TIGR04057">
    <property type="entry name" value="SusC_RagA_signa"/>
    <property type="match status" value="1"/>
</dbReference>
<accession>I0KG05</accession>